<evidence type="ECO:0000313" key="2">
    <source>
        <dbReference type="EMBL" id="MPL78594.1"/>
    </source>
</evidence>
<dbReference type="PANTHER" id="PTHR30319">
    <property type="entry name" value="PHENYLACETIC ACID REGULATOR-RELATED TRANSCRIPTIONAL REPRESSOR"/>
    <property type="match status" value="1"/>
</dbReference>
<dbReference type="InterPro" id="IPR036388">
    <property type="entry name" value="WH-like_DNA-bd_sf"/>
</dbReference>
<feature type="domain" description="Transcriptional repressor PaaX-like central Cas2-like" evidence="1">
    <location>
        <begin position="107"/>
        <end position="169"/>
    </location>
</feature>
<accession>A0A644UI37</accession>
<comment type="caution">
    <text evidence="2">The sequence shown here is derived from an EMBL/GenBank/DDBJ whole genome shotgun (WGS) entry which is preliminary data.</text>
</comment>
<proteinExistence type="predicted"/>
<organism evidence="2">
    <name type="scientific">bioreactor metagenome</name>
    <dbReference type="NCBI Taxonomy" id="1076179"/>
    <lineage>
        <taxon>unclassified sequences</taxon>
        <taxon>metagenomes</taxon>
        <taxon>ecological metagenomes</taxon>
    </lineage>
</organism>
<gene>
    <name evidence="2" type="ORF">SDC9_24463</name>
</gene>
<dbReference type="Pfam" id="PF20803">
    <property type="entry name" value="PaaX_M"/>
    <property type="match status" value="1"/>
</dbReference>
<dbReference type="Gene3D" id="1.10.10.10">
    <property type="entry name" value="Winged helix-like DNA-binding domain superfamily/Winged helix DNA-binding domain"/>
    <property type="match status" value="1"/>
</dbReference>
<evidence type="ECO:0000259" key="1">
    <source>
        <dbReference type="Pfam" id="PF20803"/>
    </source>
</evidence>
<dbReference type="InterPro" id="IPR048846">
    <property type="entry name" value="PaaX-like_central"/>
</dbReference>
<dbReference type="EMBL" id="VSSQ01000118">
    <property type="protein sequence ID" value="MPL78594.1"/>
    <property type="molecule type" value="Genomic_DNA"/>
</dbReference>
<protein>
    <recommendedName>
        <fullName evidence="1">Transcriptional repressor PaaX-like central Cas2-like domain-containing protein</fullName>
    </recommendedName>
</protein>
<name>A0A644UI37_9ZZZZ</name>
<dbReference type="PANTHER" id="PTHR30319:SF1">
    <property type="entry name" value="TRANSCRIPTIONAL REPRESSOR PAAX"/>
    <property type="match status" value="1"/>
</dbReference>
<dbReference type="AlphaFoldDB" id="A0A644UI37"/>
<dbReference type="GO" id="GO:0006351">
    <property type="term" value="P:DNA-templated transcription"/>
    <property type="evidence" value="ECO:0007669"/>
    <property type="project" value="TreeGrafter"/>
</dbReference>
<sequence>MAKFPAFMTAFRLTAKAAIHTPLVFRAGLFSGDGLPWPSLEGIRDFARFAGIEDGAIRTALSRAKREGSLIAEADGARGARYVLAPETFARGVAQVRADKRPEGFLLAVFSFSTPEQEERASLRALLKSYGFRKLAQNTYIHGRIETESLVAAIRDLGLERNFFLFTCPDIEDENLVARVLSLFDLESRRKDLREYLGLLKDFLSEEVSRQAEAGDQAAGDEFARRLLYAAAVHWERVESSEPPIPARHLPPGYAFGEIQAFYGRRLGEGRRAMLGYFKRVFEA</sequence>
<reference evidence="2" key="1">
    <citation type="submission" date="2019-08" db="EMBL/GenBank/DDBJ databases">
        <authorList>
            <person name="Kucharzyk K."/>
            <person name="Murdoch R.W."/>
            <person name="Higgins S."/>
            <person name="Loffler F."/>
        </authorList>
    </citation>
    <scope>NUCLEOTIDE SEQUENCE</scope>
</reference>